<evidence type="ECO:0000256" key="3">
    <source>
        <dbReference type="ARBA" id="ARBA00022452"/>
    </source>
</evidence>
<evidence type="ECO:0000256" key="4">
    <source>
        <dbReference type="ARBA" id="ARBA00022692"/>
    </source>
</evidence>
<keyword evidence="7 9" id="KW-0472">Membrane</keyword>
<accession>A0A094YMJ7</accession>
<dbReference type="InterPro" id="IPR010917">
    <property type="entry name" value="TonB_rcpt_CS"/>
</dbReference>
<dbReference type="PROSITE" id="PS01156">
    <property type="entry name" value="TONB_DEPENDENT_REC_2"/>
    <property type="match status" value="1"/>
</dbReference>
<dbReference type="STRING" id="104102.AtDm6_1675"/>
<keyword evidence="4 9" id="KW-0812">Transmembrane</keyword>
<evidence type="ECO:0000313" key="15">
    <source>
        <dbReference type="EMBL" id="KGB23240.1"/>
    </source>
</evidence>
<evidence type="ECO:0000313" key="16">
    <source>
        <dbReference type="Proteomes" id="UP000029448"/>
    </source>
</evidence>
<dbReference type="InterPro" id="IPR036942">
    <property type="entry name" value="Beta-barrel_TonB_sf"/>
</dbReference>
<evidence type="ECO:0000256" key="10">
    <source>
        <dbReference type="PROSITE-ProRule" id="PRU10144"/>
    </source>
</evidence>
<dbReference type="InterPro" id="IPR012910">
    <property type="entry name" value="Plug_dom"/>
</dbReference>
<dbReference type="AlphaFoldDB" id="A0A094YMJ7"/>
<dbReference type="InterPro" id="IPR039426">
    <property type="entry name" value="TonB-dep_rcpt-like"/>
</dbReference>
<comment type="subcellular location">
    <subcellularLocation>
        <location evidence="1 9">Cell outer membrane</location>
        <topology evidence="1 9">Multi-pass membrane protein</topology>
    </subcellularLocation>
</comment>
<keyword evidence="2 9" id="KW-0813">Transport</keyword>
<comment type="caution">
    <text evidence="15">The sequence shown here is derived from an EMBL/GenBank/DDBJ whole genome shotgun (WGS) entry which is preliminary data.</text>
</comment>
<evidence type="ECO:0000256" key="5">
    <source>
        <dbReference type="ARBA" id="ARBA00022729"/>
    </source>
</evidence>
<feature type="domain" description="TonB-dependent receptor plug" evidence="14">
    <location>
        <begin position="89"/>
        <end position="201"/>
    </location>
</feature>
<organism evidence="15 16">
    <name type="scientific">Acetobacter tropicalis</name>
    <dbReference type="NCBI Taxonomy" id="104102"/>
    <lineage>
        <taxon>Bacteria</taxon>
        <taxon>Pseudomonadati</taxon>
        <taxon>Pseudomonadota</taxon>
        <taxon>Alphaproteobacteria</taxon>
        <taxon>Acetobacterales</taxon>
        <taxon>Acetobacteraceae</taxon>
        <taxon>Acetobacter</taxon>
    </lineage>
</organism>
<dbReference type="RefSeq" id="WP_081939036.1">
    <property type="nucleotide sequence ID" value="NZ_JACAOJ010000007.1"/>
</dbReference>
<feature type="short sequence motif" description="TonB C-terminal box" evidence="10">
    <location>
        <begin position="947"/>
        <end position="964"/>
    </location>
</feature>
<dbReference type="InterPro" id="IPR000531">
    <property type="entry name" value="Beta-barrel_TonB"/>
</dbReference>
<evidence type="ECO:0000256" key="6">
    <source>
        <dbReference type="ARBA" id="ARBA00023077"/>
    </source>
</evidence>
<dbReference type="GeneID" id="89477627"/>
<evidence type="ECO:0000256" key="1">
    <source>
        <dbReference type="ARBA" id="ARBA00004571"/>
    </source>
</evidence>
<keyword evidence="16" id="KW-1185">Reference proteome</keyword>
<dbReference type="Proteomes" id="UP000029448">
    <property type="component" value="Unassembled WGS sequence"/>
</dbReference>
<dbReference type="PANTHER" id="PTHR47234">
    <property type="match status" value="1"/>
</dbReference>
<evidence type="ECO:0000256" key="8">
    <source>
        <dbReference type="ARBA" id="ARBA00023237"/>
    </source>
</evidence>
<proteinExistence type="inferred from homology"/>
<sequence length="964" mass="103658">MRCKTLRNILLHSASSFSLFAIFSPLQAGLAHAETAQAPTAPATQYSTTTSKKTTQKSLLHVADQQETRSTSPENVVVTGSMLRSSNNSNANPVQIITAKDIQRTSATTLSDYLQRLPSMGSGGSYNTTTNGGGGIACPDIRNLGASRVLVLVDGKRQVQNGGSGSSCVDLNMIPVSMVQSVEILKDGGSELYGADAVSGVINIKLKHNMTTGNITVKGGITQYGDNRTGMISGIKGFNFDHDRGNITIGGQYLSQGPIMQRDRDWAYNPQINNPAPGGSVVYGSGITPTATALVGGQQLRPDGKGGFAPLTAAQRYNYGPEGTLYQYMQSGTLTGDAHYEINKHLNLYANVRYTHKTSQAQLSAQPLTGSVGANSLPSAFVLPADNPYNAWGKDVGLYKRTVEFGPRSYDSANDSYQVIAGGSGTIIGNWQYDASMSYGMTQNTLRTQGLVNYAKILQELGVSQNGSSIGYDPSVCTSQAGCTLFDPFQTWPKEAVDYARHTEIDHSTYQLRDFNLRINNNDVVKLPYKGGGNVGIALGMEHHSEQLSYHADPEVQAGNIAGSYTSNTGGGFNATEVYLEGKLPLLHNVAFAKDLTVDAQGRWSRYNTFGDTENWKVSINWAPIRDIRFRATLGTSFRQPSVYSLYGGQAVGFPAAIDPCTRPDYYGAAAATVVANCMKAGAVPGKVTQAYSNQLPSLQGGNPKLGPEIGRTYTFGTVITPRWTPGLSLSVEYWHTSLKNTIGSVGTQYIVDQCYTGASPGYCANISPRDSNGQITMVNATTQNLGQMTTNGIDFDLDYRVRLSRVDVLTLSNNLQGLVGYNVQPYAGSSFRNGTGRLYYTGGGAYAGAGVGHPRITDYATATWSHKAFSLSYMMNYTSGMRLNNGSVDLTRSSAGSWNVPGIFTHDVTLGYRLKDWNFVAGVNNILDKKPPFVPDGVINTDLAMYAQNTIGRYVFLQAGLDF</sequence>
<evidence type="ECO:0000256" key="7">
    <source>
        <dbReference type="ARBA" id="ARBA00023136"/>
    </source>
</evidence>
<dbReference type="PATRIC" id="fig|104102.7.peg.1656"/>
<dbReference type="Pfam" id="PF00593">
    <property type="entry name" value="TonB_dep_Rec_b-barrel"/>
    <property type="match status" value="1"/>
</dbReference>
<dbReference type="Pfam" id="PF07715">
    <property type="entry name" value="Plug"/>
    <property type="match status" value="1"/>
</dbReference>
<name>A0A094YMJ7_9PROT</name>
<feature type="chain" id="PRO_5001905808" evidence="12">
    <location>
        <begin position="34"/>
        <end position="964"/>
    </location>
</feature>
<evidence type="ECO:0000256" key="12">
    <source>
        <dbReference type="SAM" id="SignalP"/>
    </source>
</evidence>
<keyword evidence="3 9" id="KW-1134">Transmembrane beta strand</keyword>
<evidence type="ECO:0000259" key="14">
    <source>
        <dbReference type="Pfam" id="PF07715"/>
    </source>
</evidence>
<feature type="signal peptide" evidence="12">
    <location>
        <begin position="1"/>
        <end position="33"/>
    </location>
</feature>
<evidence type="ECO:0000259" key="13">
    <source>
        <dbReference type="Pfam" id="PF00593"/>
    </source>
</evidence>
<dbReference type="SUPFAM" id="SSF56935">
    <property type="entry name" value="Porins"/>
    <property type="match status" value="1"/>
</dbReference>
<evidence type="ECO:0000256" key="2">
    <source>
        <dbReference type="ARBA" id="ARBA00022448"/>
    </source>
</evidence>
<dbReference type="Gene3D" id="2.170.130.10">
    <property type="entry name" value="TonB-dependent receptor, plug domain"/>
    <property type="match status" value="1"/>
</dbReference>
<keyword evidence="8 9" id="KW-0998">Cell outer membrane</keyword>
<dbReference type="EMBL" id="JOKM01000062">
    <property type="protein sequence ID" value="KGB23240.1"/>
    <property type="molecule type" value="Genomic_DNA"/>
</dbReference>
<feature type="domain" description="TonB-dependent receptor-like beta-barrel" evidence="13">
    <location>
        <begin position="386"/>
        <end position="927"/>
    </location>
</feature>
<dbReference type="PROSITE" id="PS52016">
    <property type="entry name" value="TONB_DEPENDENT_REC_3"/>
    <property type="match status" value="1"/>
</dbReference>
<keyword evidence="15" id="KW-0675">Receptor</keyword>
<dbReference type="Gene3D" id="2.40.170.20">
    <property type="entry name" value="TonB-dependent receptor, beta-barrel domain"/>
    <property type="match status" value="1"/>
</dbReference>
<evidence type="ECO:0000256" key="11">
    <source>
        <dbReference type="RuleBase" id="RU003357"/>
    </source>
</evidence>
<dbReference type="PANTHER" id="PTHR47234:SF2">
    <property type="entry name" value="TONB-DEPENDENT RECEPTOR"/>
    <property type="match status" value="1"/>
</dbReference>
<evidence type="ECO:0000256" key="9">
    <source>
        <dbReference type="PROSITE-ProRule" id="PRU01360"/>
    </source>
</evidence>
<reference evidence="15 16" key="1">
    <citation type="submission" date="2014-06" db="EMBL/GenBank/DDBJ databases">
        <title>Functional and comparative genomic analyses of the Drosophila gut microbiota identify candidate symbiosis factors.</title>
        <authorList>
            <person name="Newell P.D."/>
            <person name="Chaston J.M."/>
            <person name="Douglas A.E."/>
        </authorList>
    </citation>
    <scope>NUCLEOTIDE SEQUENCE [LARGE SCALE GENOMIC DNA]</scope>
    <source>
        <strain evidence="15 16">DmCS_006</strain>
    </source>
</reference>
<comment type="similarity">
    <text evidence="9 11">Belongs to the TonB-dependent receptor family.</text>
</comment>
<keyword evidence="6 11" id="KW-0798">TonB box</keyword>
<dbReference type="InterPro" id="IPR037066">
    <property type="entry name" value="Plug_dom_sf"/>
</dbReference>
<protein>
    <submittedName>
        <fullName evidence="15">TonB-dependent receptor</fullName>
    </submittedName>
</protein>
<gene>
    <name evidence="15" type="ORF">AtDm6_1675</name>
</gene>
<dbReference type="GO" id="GO:0009279">
    <property type="term" value="C:cell outer membrane"/>
    <property type="evidence" value="ECO:0007669"/>
    <property type="project" value="UniProtKB-SubCell"/>
</dbReference>
<keyword evidence="5 12" id="KW-0732">Signal</keyword>